<name>A0AAV4JJX8_9GAST</name>
<dbReference type="EMBL" id="BMAT01010241">
    <property type="protein sequence ID" value="GFS23102.1"/>
    <property type="molecule type" value="Genomic_DNA"/>
</dbReference>
<evidence type="ECO:0000313" key="1">
    <source>
        <dbReference type="EMBL" id="GFS23102.1"/>
    </source>
</evidence>
<reference evidence="1 2" key="1">
    <citation type="journal article" date="2021" name="Elife">
        <title>Chloroplast acquisition without the gene transfer in kleptoplastic sea slugs, Plakobranchus ocellatus.</title>
        <authorList>
            <person name="Maeda T."/>
            <person name="Takahashi S."/>
            <person name="Yoshida T."/>
            <person name="Shimamura S."/>
            <person name="Takaki Y."/>
            <person name="Nagai Y."/>
            <person name="Toyoda A."/>
            <person name="Suzuki Y."/>
            <person name="Arimoto A."/>
            <person name="Ishii H."/>
            <person name="Satoh N."/>
            <person name="Nishiyama T."/>
            <person name="Hasebe M."/>
            <person name="Maruyama T."/>
            <person name="Minagawa J."/>
            <person name="Obokata J."/>
            <person name="Shigenobu S."/>
        </authorList>
    </citation>
    <scope>NUCLEOTIDE SEQUENCE [LARGE SCALE GENOMIC DNA]</scope>
</reference>
<dbReference type="Proteomes" id="UP000762676">
    <property type="component" value="Unassembled WGS sequence"/>
</dbReference>
<proteinExistence type="predicted"/>
<dbReference type="AlphaFoldDB" id="A0AAV4JJX8"/>
<protein>
    <submittedName>
        <fullName evidence="1">Uncharacterized protein</fullName>
    </submittedName>
</protein>
<gene>
    <name evidence="1" type="ORF">ElyMa_005125500</name>
</gene>
<feature type="non-terminal residue" evidence="1">
    <location>
        <position position="1"/>
    </location>
</feature>
<evidence type="ECO:0000313" key="2">
    <source>
        <dbReference type="Proteomes" id="UP000762676"/>
    </source>
</evidence>
<comment type="caution">
    <text evidence="1">The sequence shown here is derived from an EMBL/GenBank/DDBJ whole genome shotgun (WGS) entry which is preliminary data.</text>
</comment>
<keyword evidence="2" id="KW-1185">Reference proteome</keyword>
<accession>A0AAV4JJX8</accession>
<organism evidence="1 2">
    <name type="scientific">Elysia marginata</name>
    <dbReference type="NCBI Taxonomy" id="1093978"/>
    <lineage>
        <taxon>Eukaryota</taxon>
        <taxon>Metazoa</taxon>
        <taxon>Spiralia</taxon>
        <taxon>Lophotrochozoa</taxon>
        <taxon>Mollusca</taxon>
        <taxon>Gastropoda</taxon>
        <taxon>Heterobranchia</taxon>
        <taxon>Euthyneura</taxon>
        <taxon>Panpulmonata</taxon>
        <taxon>Sacoglossa</taxon>
        <taxon>Placobranchoidea</taxon>
        <taxon>Plakobranchidae</taxon>
        <taxon>Elysia</taxon>
    </lineage>
</organism>
<sequence>DYNLTDKRDFKLYSSSFDKRIGVKIFDIANRDGITVHNGPTTDFFDMVKGCNPKPDDQKEFISYNTDIVTVELSPEECVPTGTFNVIDTISNQKLRNLFCFLQVEASNSSVTSLEAETNLNVSDSVILKKYVSEDYTTEVARLASLDDREVELRFSTPYKVYVDVILGDSSEIFTDEPTVLLSVNKRHRYLTYNVPDQYAMPRLEQDVTAPSFLIIDSSVHCTWKVIPTPDPASKEPGYIKLTVYGVASSVYNSQVCAKLQLLASDRRGNQKKFYKSRAFSQNSQKKTVIRVNLSKL</sequence>